<dbReference type="InterPro" id="IPR022417">
    <property type="entry name" value="Porphobilin_deaminase_N"/>
</dbReference>
<sequence>MKIGTRKSKMALAQTHEIIAALEVSHAGLRVEIAENDTAGDTDQTSKLLVHGGKGGAFVAGIREMMRRGDIHMAMHSLKDVPGNEETPGLVFGAYRPREDARDALVLPQSRTFEEFEAAQGEGFRIGTNSVRRAAQLRRHYPGVEIIHFRGAADTRIHKLDNGIGQALPDGGTTPPADGLIMAASGLGRVGLSDRISHTFETEDILPAATQGIVVVECVADDWATREKLMAISDARAALEAEAEREVLWALDGHCNSPIAVHARLENGGLTLSAEVLSLDGQTCLRAKGTGPADQPRALGRAVALDLIGQGALDIIERTRPA</sequence>
<evidence type="ECO:0000313" key="13">
    <source>
        <dbReference type="Proteomes" id="UP001354971"/>
    </source>
</evidence>
<keyword evidence="7" id="KW-0627">Porphyrin biosynthesis</keyword>
<evidence type="ECO:0000256" key="6">
    <source>
        <dbReference type="ARBA" id="ARBA00022679"/>
    </source>
</evidence>
<dbReference type="InterPro" id="IPR000860">
    <property type="entry name" value="HemC"/>
</dbReference>
<organism evidence="12 13">
    <name type="scientific">Hyphobacterium lacteum</name>
    <dbReference type="NCBI Taxonomy" id="3116575"/>
    <lineage>
        <taxon>Bacteria</taxon>
        <taxon>Pseudomonadati</taxon>
        <taxon>Pseudomonadota</taxon>
        <taxon>Alphaproteobacteria</taxon>
        <taxon>Maricaulales</taxon>
        <taxon>Maricaulaceae</taxon>
        <taxon>Hyphobacterium</taxon>
    </lineage>
</organism>
<comment type="function">
    <text evidence="2">Tetrapolymerization of the monopyrrole PBG into the hydroxymethylbilane pre-uroporphyrinogen in several discrete steps.</text>
</comment>
<dbReference type="EMBL" id="JAZDRP010000003">
    <property type="protein sequence ID" value="MEE2526034.1"/>
    <property type="molecule type" value="Genomic_DNA"/>
</dbReference>
<evidence type="ECO:0000256" key="9">
    <source>
        <dbReference type="NCBIfam" id="TIGR00212"/>
    </source>
</evidence>
<dbReference type="Proteomes" id="UP001354971">
    <property type="component" value="Unassembled WGS sequence"/>
</dbReference>
<keyword evidence="13" id="KW-1185">Reference proteome</keyword>
<dbReference type="InterPro" id="IPR022418">
    <property type="entry name" value="Porphobilinogen_deaminase_C"/>
</dbReference>
<feature type="domain" description="Porphobilinogen deaminase C-terminal" evidence="11">
    <location>
        <begin position="239"/>
        <end position="308"/>
    </location>
</feature>
<dbReference type="PROSITE" id="PS00533">
    <property type="entry name" value="PORPHOBILINOGEN_DEAM"/>
    <property type="match status" value="1"/>
</dbReference>
<comment type="catalytic activity">
    <reaction evidence="8">
        <text>4 porphobilinogen + H2O = hydroxymethylbilane + 4 NH4(+)</text>
        <dbReference type="Rhea" id="RHEA:13185"/>
        <dbReference type="ChEBI" id="CHEBI:15377"/>
        <dbReference type="ChEBI" id="CHEBI:28938"/>
        <dbReference type="ChEBI" id="CHEBI:57845"/>
        <dbReference type="ChEBI" id="CHEBI:58126"/>
        <dbReference type="EC" id="2.5.1.61"/>
    </reaction>
</comment>
<keyword evidence="6 12" id="KW-0808">Transferase</keyword>
<dbReference type="PANTHER" id="PTHR11557:SF0">
    <property type="entry name" value="PORPHOBILINOGEN DEAMINASE"/>
    <property type="match status" value="1"/>
</dbReference>
<reference evidence="12 13" key="1">
    <citation type="submission" date="2024-01" db="EMBL/GenBank/DDBJ databases">
        <title>Hyphobacterium bacterium isolated from marine sediment.</title>
        <authorList>
            <person name="Zhao S."/>
        </authorList>
    </citation>
    <scope>NUCLEOTIDE SEQUENCE [LARGE SCALE GENOMIC DNA]</scope>
    <source>
        <strain evidence="13">HN65</strain>
    </source>
</reference>
<evidence type="ECO:0000256" key="5">
    <source>
        <dbReference type="ARBA" id="ARBA00011245"/>
    </source>
</evidence>
<dbReference type="GO" id="GO:0004418">
    <property type="term" value="F:hydroxymethylbilane synthase activity"/>
    <property type="evidence" value="ECO:0007669"/>
    <property type="project" value="UniProtKB-EC"/>
</dbReference>
<dbReference type="PIRSF" id="PIRSF001438">
    <property type="entry name" value="4pyrrol_synth_OHMeBilane_synth"/>
    <property type="match status" value="1"/>
</dbReference>
<dbReference type="PRINTS" id="PR00151">
    <property type="entry name" value="PORPHBDMNASE"/>
</dbReference>
<evidence type="ECO:0000313" key="12">
    <source>
        <dbReference type="EMBL" id="MEE2526034.1"/>
    </source>
</evidence>
<dbReference type="InterPro" id="IPR022419">
    <property type="entry name" value="Porphobilin_deaminase_cofac_BS"/>
</dbReference>
<evidence type="ECO:0000256" key="2">
    <source>
        <dbReference type="ARBA" id="ARBA00002869"/>
    </source>
</evidence>
<comment type="caution">
    <text evidence="12">The sequence shown here is derived from an EMBL/GenBank/DDBJ whole genome shotgun (WGS) entry which is preliminary data.</text>
</comment>
<dbReference type="EC" id="2.5.1.61" evidence="9"/>
<dbReference type="Gene3D" id="3.30.160.40">
    <property type="entry name" value="Porphobilinogen deaminase, C-terminal domain"/>
    <property type="match status" value="1"/>
</dbReference>
<evidence type="ECO:0000256" key="1">
    <source>
        <dbReference type="ARBA" id="ARBA00001916"/>
    </source>
</evidence>
<dbReference type="RefSeq" id="WP_330198693.1">
    <property type="nucleotide sequence ID" value="NZ_JAZDRP010000003.1"/>
</dbReference>
<gene>
    <name evidence="12" type="primary">hemC</name>
    <name evidence="12" type="ORF">V0U79_06620</name>
</gene>
<name>A0ABU7LRT0_9PROT</name>
<dbReference type="Pfam" id="PF01379">
    <property type="entry name" value="Porphobil_deam"/>
    <property type="match status" value="1"/>
</dbReference>
<comment type="cofactor">
    <cofactor evidence="1">
        <name>dipyrromethane</name>
        <dbReference type="ChEBI" id="CHEBI:60342"/>
    </cofactor>
</comment>
<dbReference type="Gene3D" id="3.40.190.10">
    <property type="entry name" value="Periplasmic binding protein-like II"/>
    <property type="match status" value="2"/>
</dbReference>
<evidence type="ECO:0000256" key="4">
    <source>
        <dbReference type="ARBA" id="ARBA00005638"/>
    </source>
</evidence>
<dbReference type="Pfam" id="PF03900">
    <property type="entry name" value="Porphobil_deamC"/>
    <property type="match status" value="1"/>
</dbReference>
<evidence type="ECO:0000259" key="10">
    <source>
        <dbReference type="Pfam" id="PF01379"/>
    </source>
</evidence>
<dbReference type="SUPFAM" id="SSF53850">
    <property type="entry name" value="Periplasmic binding protein-like II"/>
    <property type="match status" value="1"/>
</dbReference>
<dbReference type="PANTHER" id="PTHR11557">
    <property type="entry name" value="PORPHOBILINOGEN DEAMINASE"/>
    <property type="match status" value="1"/>
</dbReference>
<feature type="domain" description="Porphobilinogen deaminase N-terminal" evidence="10">
    <location>
        <begin position="1"/>
        <end position="226"/>
    </location>
</feature>
<evidence type="ECO:0000259" key="11">
    <source>
        <dbReference type="Pfam" id="PF03900"/>
    </source>
</evidence>
<comment type="pathway">
    <text evidence="3">Porphyrin-containing compound metabolism; protoporphyrin-IX biosynthesis; coproporphyrinogen-III from 5-aminolevulinate: step 2/4.</text>
</comment>
<evidence type="ECO:0000256" key="3">
    <source>
        <dbReference type="ARBA" id="ARBA00004735"/>
    </source>
</evidence>
<protein>
    <recommendedName>
        <fullName evidence="9">Hydroxymethylbilane synthase</fullName>
        <ecNumber evidence="9">2.5.1.61</ecNumber>
    </recommendedName>
</protein>
<comment type="subunit">
    <text evidence="5">Monomer.</text>
</comment>
<dbReference type="InterPro" id="IPR036803">
    <property type="entry name" value="Porphobilinogen_deaminase_C_sf"/>
</dbReference>
<comment type="similarity">
    <text evidence="4">Belongs to the HMBS family.</text>
</comment>
<proteinExistence type="inferred from homology"/>
<accession>A0ABU7LRT0</accession>
<dbReference type="NCBIfam" id="TIGR00212">
    <property type="entry name" value="hemC"/>
    <property type="match status" value="1"/>
</dbReference>
<dbReference type="SUPFAM" id="SSF54782">
    <property type="entry name" value="Porphobilinogen deaminase (hydroxymethylbilane synthase), C-terminal domain"/>
    <property type="match status" value="1"/>
</dbReference>
<evidence type="ECO:0000256" key="7">
    <source>
        <dbReference type="ARBA" id="ARBA00023244"/>
    </source>
</evidence>
<evidence type="ECO:0000256" key="8">
    <source>
        <dbReference type="ARBA" id="ARBA00048169"/>
    </source>
</evidence>